<dbReference type="Proteomes" id="UP000253498">
    <property type="component" value="Unassembled WGS sequence"/>
</dbReference>
<comment type="caution">
    <text evidence="1">The sequence shown here is derived from an EMBL/GenBank/DDBJ whole genome shotgun (WGS) entry which is preliminary data.</text>
</comment>
<dbReference type="EMBL" id="LESJ01000012">
    <property type="protein sequence ID" value="RBT66012.1"/>
    <property type="molecule type" value="Genomic_DNA"/>
</dbReference>
<evidence type="ECO:0000313" key="2">
    <source>
        <dbReference type="Proteomes" id="UP000253498"/>
    </source>
</evidence>
<name>A0AB37I8D9_ENTHR</name>
<dbReference type="AlphaFoldDB" id="A0AB37I8D9"/>
<sequence length="60" mass="7297">MLIEVKIEESNAVRIRKERYSYVEFEQLSEELRPENSVTYLLVQDKKVLYQGKYQVRLMN</sequence>
<gene>
    <name evidence="1" type="ORF">EB03_02872</name>
</gene>
<protein>
    <submittedName>
        <fullName evidence="1">Uncharacterized protein</fullName>
    </submittedName>
</protein>
<evidence type="ECO:0000313" key="1">
    <source>
        <dbReference type="EMBL" id="RBT66012.1"/>
    </source>
</evidence>
<reference evidence="1 2" key="1">
    <citation type="submission" date="2015-06" db="EMBL/GenBank/DDBJ databases">
        <title>The Genome Sequence of Enterococcus hirae 88EA1.</title>
        <authorList>
            <consortium name="The Broad Institute Genomics Platform"/>
            <consortium name="The Broad Institute Genome Sequencing Center for Infectious Disease"/>
            <person name="Earl A.M."/>
            <person name="Van Tyne D."/>
            <person name="Lebreton F."/>
            <person name="Saavedra J.T."/>
            <person name="Gilmore M.S."/>
            <person name="Manson McGuire A."/>
            <person name="Clock S."/>
            <person name="Crupain M."/>
            <person name="Rangan U."/>
            <person name="Young S."/>
            <person name="Abouelleil A."/>
            <person name="Cao P."/>
            <person name="Chapman S.B."/>
            <person name="Griggs A."/>
            <person name="Priest M."/>
            <person name="Shea T."/>
            <person name="Wortman J."/>
            <person name="Nusbaum C."/>
            <person name="Birren B."/>
        </authorList>
    </citation>
    <scope>NUCLEOTIDE SEQUENCE [LARGE SCALE GENOMIC DNA]</scope>
    <source>
        <strain evidence="1 2">88EA1</strain>
    </source>
</reference>
<accession>A0AB37I8D9</accession>
<organism evidence="1 2">
    <name type="scientific">Enterococcus hirae</name>
    <dbReference type="NCBI Taxonomy" id="1354"/>
    <lineage>
        <taxon>Bacteria</taxon>
        <taxon>Bacillati</taxon>
        <taxon>Bacillota</taxon>
        <taxon>Bacilli</taxon>
        <taxon>Lactobacillales</taxon>
        <taxon>Enterococcaceae</taxon>
        <taxon>Enterococcus</taxon>
    </lineage>
</organism>
<dbReference type="RefSeq" id="WP_096710500.1">
    <property type="nucleotide sequence ID" value="NZ_JBFCRW010000044.1"/>
</dbReference>
<proteinExistence type="predicted"/>